<evidence type="ECO:0000313" key="2">
    <source>
        <dbReference type="Proteomes" id="UP000018209"/>
    </source>
</evidence>
<protein>
    <submittedName>
        <fullName evidence="1">Uncharacterized protein</fullName>
    </submittedName>
</protein>
<evidence type="ECO:0000313" key="1">
    <source>
        <dbReference type="EMBL" id="GAD27169.1"/>
    </source>
</evidence>
<proteinExistence type="predicted"/>
<dbReference type="Proteomes" id="UP000018209">
    <property type="component" value="Unassembled WGS sequence"/>
</dbReference>
<keyword evidence="2" id="KW-1185">Reference proteome</keyword>
<organism evidence="1 2">
    <name type="scientific">Gluconobacter thailandicus NBRC 3257</name>
    <dbReference type="NCBI Taxonomy" id="1381097"/>
    <lineage>
        <taxon>Bacteria</taxon>
        <taxon>Pseudomonadati</taxon>
        <taxon>Pseudomonadota</taxon>
        <taxon>Alphaproteobacteria</taxon>
        <taxon>Acetobacterales</taxon>
        <taxon>Acetobacteraceae</taxon>
        <taxon>Gluconobacter</taxon>
    </lineage>
</organism>
<reference evidence="1 2" key="1">
    <citation type="submission" date="2013-08" db="EMBL/GenBank/DDBJ databases">
        <title>Gluconobacter thailandicus NBRC 3257 whole genome sequence.</title>
        <authorList>
            <person name="Matsutani M."/>
            <person name="Yakushi T."/>
            <person name="Matsushita K."/>
        </authorList>
    </citation>
    <scope>NUCLEOTIDE SEQUENCE [LARGE SCALE GENOMIC DNA]</scope>
    <source>
        <strain evidence="1 2">NBRC 3257</strain>
    </source>
</reference>
<dbReference type="EMBL" id="BASM01000027">
    <property type="protein sequence ID" value="GAD27169.1"/>
    <property type="molecule type" value="Genomic_DNA"/>
</dbReference>
<sequence>MEIVMSLHIGEAGKSHSSTNSDVVEARLILRPLHPLLRGHTDQTFAEYLSDRPLAVQQKARERRVCLVHARARAADASIPGIANAYAATAEAVEAELVALLHATKPAEAIPFPEPPMRGPQTMQDLLMRTEAAKVSGRLAGFLRFCTDLLPGGRDVH</sequence>
<name>A0ABQ0IY84_GLUTH</name>
<comment type="caution">
    <text evidence="1">The sequence shown here is derived from an EMBL/GenBank/DDBJ whole genome shotgun (WGS) entry which is preliminary data.</text>
</comment>
<accession>A0ABQ0IY84</accession>
<gene>
    <name evidence="1" type="ORF">NBRC3257_2168</name>
</gene>